<protein>
    <submittedName>
        <fullName evidence="1">Uncharacterized protein</fullName>
    </submittedName>
</protein>
<comment type="caution">
    <text evidence="1">The sequence shown here is derived from an EMBL/GenBank/DDBJ whole genome shotgun (WGS) entry which is preliminary data.</text>
</comment>
<proteinExistence type="predicted"/>
<name>A0ACC0DX03_9BASI</name>
<gene>
    <name evidence="1" type="ORF">MJO28_013850</name>
</gene>
<organism evidence="1 2">
    <name type="scientific">Puccinia striiformis f. sp. tritici</name>
    <dbReference type="NCBI Taxonomy" id="168172"/>
    <lineage>
        <taxon>Eukaryota</taxon>
        <taxon>Fungi</taxon>
        <taxon>Dikarya</taxon>
        <taxon>Basidiomycota</taxon>
        <taxon>Pucciniomycotina</taxon>
        <taxon>Pucciniomycetes</taxon>
        <taxon>Pucciniales</taxon>
        <taxon>Pucciniaceae</taxon>
        <taxon>Puccinia</taxon>
    </lineage>
</organism>
<evidence type="ECO:0000313" key="2">
    <source>
        <dbReference type="Proteomes" id="UP001060170"/>
    </source>
</evidence>
<reference evidence="1 2" key="3">
    <citation type="journal article" date="2022" name="Microbiol. Spectr.">
        <title>Folding features and dynamics of 3D genome architecture in plant fungal pathogens.</title>
        <authorList>
            <person name="Xia C."/>
        </authorList>
    </citation>
    <scope>NUCLEOTIDE SEQUENCE [LARGE SCALE GENOMIC DNA]</scope>
    <source>
        <strain evidence="1 2">93-210</strain>
    </source>
</reference>
<sequence>WTLLSQQLFWAATSVTAPPVYLGQLHSDFGNFSQSMLNRYTESVKSVTDKLMKKVPSSSYDGSVKPEPMSVLCPSCADAWYHQGFFAEWQPCTHPIPSKGGTIDCRICLEDLYDGQGIKQRATCRHCFHTACLSRWERESPTCPLCRLGSEVPSSSLSAPPLEPGTASVGSQSLASVRMRLIYLHHCYQRGSAHTQLSAFREKVFDFVLICHRARLDPHTERVSAGIDRLCNFAQDRSLALNRHELRRRLRDLVEYTDRCVPYVDQDTSELVDLSRVLDNSLAPYSDGDRNQLS</sequence>
<dbReference type="EMBL" id="CM045878">
    <property type="protein sequence ID" value="KAI7940198.1"/>
    <property type="molecule type" value="Genomic_DNA"/>
</dbReference>
<evidence type="ECO:0000313" key="1">
    <source>
        <dbReference type="EMBL" id="KAI7940198.1"/>
    </source>
</evidence>
<reference evidence="2" key="2">
    <citation type="journal article" date="2018" name="Mol. Plant Microbe Interact.">
        <title>Genome sequence resources for the wheat stripe rust pathogen (Puccinia striiformis f. sp. tritici) and the barley stripe rust pathogen (Puccinia striiformis f. sp. hordei).</title>
        <authorList>
            <person name="Xia C."/>
            <person name="Wang M."/>
            <person name="Yin C."/>
            <person name="Cornejo O.E."/>
            <person name="Hulbert S.H."/>
            <person name="Chen X."/>
        </authorList>
    </citation>
    <scope>NUCLEOTIDE SEQUENCE [LARGE SCALE GENOMIC DNA]</scope>
    <source>
        <strain evidence="2">93-210</strain>
    </source>
</reference>
<reference evidence="2" key="1">
    <citation type="journal article" date="2018" name="BMC Genomics">
        <title>Genomic insights into host adaptation between the wheat stripe rust pathogen (Puccinia striiformis f. sp. tritici) and the barley stripe rust pathogen (Puccinia striiformis f. sp. hordei).</title>
        <authorList>
            <person name="Xia C."/>
            <person name="Wang M."/>
            <person name="Yin C."/>
            <person name="Cornejo O.E."/>
            <person name="Hulbert S.H."/>
            <person name="Chen X."/>
        </authorList>
    </citation>
    <scope>NUCLEOTIDE SEQUENCE [LARGE SCALE GENOMIC DNA]</scope>
    <source>
        <strain evidence="2">93-210</strain>
    </source>
</reference>
<keyword evidence="2" id="KW-1185">Reference proteome</keyword>
<dbReference type="Proteomes" id="UP001060170">
    <property type="component" value="Chromosome 14"/>
</dbReference>
<accession>A0ACC0DX03</accession>
<feature type="non-terminal residue" evidence="1">
    <location>
        <position position="1"/>
    </location>
</feature>